<dbReference type="AlphaFoldDB" id="A0A072TP67"/>
<dbReference type="HOGENOM" id="CLU_001561_5_0_1"/>
<reference evidence="6 8" key="2">
    <citation type="journal article" date="2014" name="BMC Genomics">
        <title>An improved genome release (version Mt4.0) for the model legume Medicago truncatula.</title>
        <authorList>
            <person name="Tang H."/>
            <person name="Krishnakumar V."/>
            <person name="Bidwell S."/>
            <person name="Rosen B."/>
            <person name="Chan A."/>
            <person name="Zhou S."/>
            <person name="Gentzbittel L."/>
            <person name="Childs K.L."/>
            <person name="Yandell M."/>
            <person name="Gundlach H."/>
            <person name="Mayer K.F."/>
            <person name="Schwartz D.C."/>
            <person name="Town C.D."/>
        </authorList>
    </citation>
    <scope>GENOME REANNOTATION</scope>
    <source>
        <strain evidence="6">A17</strain>
        <strain evidence="7 8">cv. Jemalong A17</strain>
    </source>
</reference>
<reference evidence="7" key="3">
    <citation type="submission" date="2015-04" db="UniProtKB">
        <authorList>
            <consortium name="EnsemblPlants"/>
        </authorList>
    </citation>
    <scope>IDENTIFICATION</scope>
    <source>
        <strain evidence="7">cv. Jemalong A17</strain>
    </source>
</reference>
<evidence type="ECO:0000259" key="5">
    <source>
        <dbReference type="PROSITE" id="PS50104"/>
    </source>
</evidence>
<reference evidence="6 8" key="1">
    <citation type="journal article" date="2011" name="Nature">
        <title>The Medicago genome provides insight into the evolution of rhizobial symbioses.</title>
        <authorList>
            <person name="Young N.D."/>
            <person name="Debelle F."/>
            <person name="Oldroyd G.E."/>
            <person name="Geurts R."/>
            <person name="Cannon S.B."/>
            <person name="Udvardi M.K."/>
            <person name="Benedito V.A."/>
            <person name="Mayer K.F."/>
            <person name="Gouzy J."/>
            <person name="Schoof H."/>
            <person name="Van de Peer Y."/>
            <person name="Proost S."/>
            <person name="Cook D.R."/>
            <person name="Meyers B.C."/>
            <person name="Spannagl M."/>
            <person name="Cheung F."/>
            <person name="De Mita S."/>
            <person name="Krishnakumar V."/>
            <person name="Gundlach H."/>
            <person name="Zhou S."/>
            <person name="Mudge J."/>
            <person name="Bharti A.K."/>
            <person name="Murray J.D."/>
            <person name="Naoumkina M.A."/>
            <person name="Rosen B."/>
            <person name="Silverstein K.A."/>
            <person name="Tang H."/>
            <person name="Rombauts S."/>
            <person name="Zhao P.X."/>
            <person name="Zhou P."/>
            <person name="Barbe V."/>
            <person name="Bardou P."/>
            <person name="Bechner M."/>
            <person name="Bellec A."/>
            <person name="Berger A."/>
            <person name="Berges H."/>
            <person name="Bidwell S."/>
            <person name="Bisseling T."/>
            <person name="Choisne N."/>
            <person name="Couloux A."/>
            <person name="Denny R."/>
            <person name="Deshpande S."/>
            <person name="Dai X."/>
            <person name="Doyle J.J."/>
            <person name="Dudez A.M."/>
            <person name="Farmer A.D."/>
            <person name="Fouteau S."/>
            <person name="Franken C."/>
            <person name="Gibelin C."/>
            <person name="Gish J."/>
            <person name="Goldstein S."/>
            <person name="Gonzalez A.J."/>
            <person name="Green P.J."/>
            <person name="Hallab A."/>
            <person name="Hartog M."/>
            <person name="Hua A."/>
            <person name="Humphray S.J."/>
            <person name="Jeong D.H."/>
            <person name="Jing Y."/>
            <person name="Jocker A."/>
            <person name="Kenton S.M."/>
            <person name="Kim D.J."/>
            <person name="Klee K."/>
            <person name="Lai H."/>
            <person name="Lang C."/>
            <person name="Lin S."/>
            <person name="Macmil S.L."/>
            <person name="Magdelenat G."/>
            <person name="Matthews L."/>
            <person name="McCorrison J."/>
            <person name="Monaghan E.L."/>
            <person name="Mun J.H."/>
            <person name="Najar F.Z."/>
            <person name="Nicholson C."/>
            <person name="Noirot C."/>
            <person name="O'Bleness M."/>
            <person name="Paule C.R."/>
            <person name="Poulain J."/>
            <person name="Prion F."/>
            <person name="Qin B."/>
            <person name="Qu C."/>
            <person name="Retzel E.F."/>
            <person name="Riddle C."/>
            <person name="Sallet E."/>
            <person name="Samain S."/>
            <person name="Samson N."/>
            <person name="Sanders I."/>
            <person name="Saurat O."/>
            <person name="Scarpelli C."/>
            <person name="Schiex T."/>
            <person name="Segurens B."/>
            <person name="Severin A.J."/>
            <person name="Sherrier D.J."/>
            <person name="Shi R."/>
            <person name="Sims S."/>
            <person name="Singer S.R."/>
            <person name="Sinharoy S."/>
            <person name="Sterck L."/>
            <person name="Viollet A."/>
            <person name="Wang B.B."/>
            <person name="Wang K."/>
            <person name="Wang M."/>
            <person name="Wang X."/>
            <person name="Warfsmann J."/>
            <person name="Weissenbach J."/>
            <person name="White D.D."/>
            <person name="White J.D."/>
            <person name="Wiley G.B."/>
            <person name="Wincker P."/>
            <person name="Xing Y."/>
            <person name="Yang L."/>
            <person name="Yao Z."/>
            <person name="Ying F."/>
            <person name="Zhai J."/>
            <person name="Zhou L."/>
            <person name="Zuber A."/>
            <person name="Denarie J."/>
            <person name="Dixon R.A."/>
            <person name="May G.D."/>
            <person name="Schwartz D.C."/>
            <person name="Rogers J."/>
            <person name="Quetier F."/>
            <person name="Town C.D."/>
            <person name="Roe B.A."/>
        </authorList>
    </citation>
    <scope>NUCLEOTIDE SEQUENCE [LARGE SCALE GENOMIC DNA]</scope>
    <source>
        <strain evidence="6">A17</strain>
        <strain evidence="7 8">cv. Jemalong A17</strain>
    </source>
</reference>
<dbReference type="InterPro" id="IPR058192">
    <property type="entry name" value="WHD_ROQ1-like"/>
</dbReference>
<dbReference type="InterPro" id="IPR027417">
    <property type="entry name" value="P-loop_NTPase"/>
</dbReference>
<protein>
    <submittedName>
        <fullName evidence="6">Disease resistance protein (TIR-NBS-LRR class), putative</fullName>
    </submittedName>
</protein>
<keyword evidence="3" id="KW-0611">Plant defense</keyword>
<dbReference type="Gene3D" id="3.80.10.10">
    <property type="entry name" value="Ribonuclease Inhibitor"/>
    <property type="match status" value="2"/>
</dbReference>
<dbReference type="PANTHER" id="PTHR11017:SF431">
    <property type="entry name" value="ADP-RIBOSYL CYCLASE_CYCLIC ADP-RIBOSE HYDROLASE"/>
    <property type="match status" value="1"/>
</dbReference>
<dbReference type="STRING" id="3880.A0A072TP67"/>
<dbReference type="PROSITE" id="PS50104">
    <property type="entry name" value="TIR"/>
    <property type="match status" value="1"/>
</dbReference>
<accession>A0A072TP67</accession>
<dbReference type="InterPro" id="IPR002182">
    <property type="entry name" value="NB-ARC"/>
</dbReference>
<dbReference type="Pfam" id="PF23282">
    <property type="entry name" value="WHD_ROQ1"/>
    <property type="match status" value="1"/>
</dbReference>
<keyword evidence="2" id="KW-0677">Repeat</keyword>
<sequence length="1135" mass="130518">MASLTDQFKYDVFLSFRGEDTRYGFTGNLKKALDDKGVRTFMDDKEIKKGEEITPSLLKAIEDSKMAIVVLSKNYASSSFCLQELSKILDTMKDKVVDRSVLPVFYKVDPSDARKLKSSYGEALAQHEKRSNSNMDLLQKWKNALNQVSNLSGFHYKKGDGYEHEFIGKIVEQILRNTKPVALPVGDYLVGLEHQKQHVTSLLNVGSDDTVHMVGIHGIGGIGKTTLALEVYNSVVCLFQGSCFLEKVRENSEKNGLIYLQKILLSQILGEKDMELTSVGQGMSILQQRLRQKKVLLLLDDVDNLEQLEAVAGRSVWFGQGSRVIITTRDKRLLTRHEVERTYEVKGLNDKDAFELVGCKALKNKYIYSGYTHVLKRAVAYASGLPLALEVIGSHFFNKTVEQCECALDRYERVPHKKIQTTLQLSFDALQEEEKSVFLDIACCFKGWKLTRVEEILHAHHGDIMNDHINVLAEKSLIKISESGNVTLHDLVEDMGKEIVRQESPENPGKRSRLWSSKDLIQVLEENTGTSKIEIIHLDCSIRVEWDEEAFKKMENLKTLIFSKDVSFSKNPKHLPNSLRVLECRYRKYPSSNFHVQDEKCHFFSHHTSNPFEWKGLFRKASKFKNMRILNLQHSEGLAEIPDISDLSNLEEFSIQDCEELITIDNSVGFLRKLKTMSIRGCHELRRLPPLKLDSLEKLDLSNCYMLESFSSVADGLLDKLKFLNIEYCIMLRSIPRLTLTSLEHFNISCCYSLESLPEILEDLRNIPGLRLDKTSIKELPSPCNCEYFRSPNIADVKPKLVEFAIHNEERVLLQSSNVKYICVGNCKLSYENLSKILILFSNVQELHLTNYQFKVLPNCIEECHFLWKLVLDDCKELQEIKGIPPRLRMLSALNCKSLTSSCKSKLLNQELHEARNTWFRLPRVPKIPEWFDHKCSAGLSISFWFRNKFPSIVLCVVSPLTLCFGHQGGVRVIINGNRFVYTYSSVIHWRAQPNMYHLHLFHMQMENFNDNMDKALLENKWNHAEIKTTWRIFDSPTQRVMLTLCYTRNVKCCKMLTSWHVLAEILNFCISNSPNIEFLDESVKETSDFYCQKILHIGHKSIVCLTPRKKTEPLLPINFKNPQTQLSKKVQYLC</sequence>
<evidence type="ECO:0000256" key="4">
    <source>
        <dbReference type="ARBA" id="ARBA00023027"/>
    </source>
</evidence>
<dbReference type="PRINTS" id="PR00364">
    <property type="entry name" value="DISEASERSIST"/>
</dbReference>
<evidence type="ECO:0000256" key="1">
    <source>
        <dbReference type="ARBA" id="ARBA00022614"/>
    </source>
</evidence>
<feature type="domain" description="TIR" evidence="5">
    <location>
        <begin position="8"/>
        <end position="178"/>
    </location>
</feature>
<evidence type="ECO:0000256" key="3">
    <source>
        <dbReference type="ARBA" id="ARBA00022821"/>
    </source>
</evidence>
<dbReference type="Pfam" id="PF23286">
    <property type="entry name" value="LRR_13"/>
    <property type="match status" value="1"/>
</dbReference>
<dbReference type="SUPFAM" id="SSF52200">
    <property type="entry name" value="Toll/Interleukin receptor TIR domain"/>
    <property type="match status" value="1"/>
</dbReference>
<keyword evidence="1" id="KW-0433">Leucine-rich repeat</keyword>
<dbReference type="SMART" id="SM00255">
    <property type="entry name" value="TIR"/>
    <property type="match status" value="1"/>
</dbReference>
<dbReference type="PANTHER" id="PTHR11017">
    <property type="entry name" value="LEUCINE-RICH REPEAT-CONTAINING PROTEIN"/>
    <property type="match status" value="1"/>
</dbReference>
<dbReference type="GO" id="GO:0006952">
    <property type="term" value="P:defense response"/>
    <property type="evidence" value="ECO:0007669"/>
    <property type="project" value="UniProtKB-KW"/>
</dbReference>
<dbReference type="GO" id="GO:0007165">
    <property type="term" value="P:signal transduction"/>
    <property type="evidence" value="ECO:0007669"/>
    <property type="project" value="InterPro"/>
</dbReference>
<dbReference type="Pfam" id="PF00931">
    <property type="entry name" value="NB-ARC"/>
    <property type="match status" value="1"/>
</dbReference>
<gene>
    <name evidence="6" type="ordered locus">MTR_8g032830</name>
</gene>
<dbReference type="Gene3D" id="3.40.50.300">
    <property type="entry name" value="P-loop containing nucleotide triphosphate hydrolases"/>
    <property type="match status" value="1"/>
</dbReference>
<organism evidence="6 8">
    <name type="scientific">Medicago truncatula</name>
    <name type="common">Barrel medic</name>
    <name type="synonym">Medicago tribuloides</name>
    <dbReference type="NCBI Taxonomy" id="3880"/>
    <lineage>
        <taxon>Eukaryota</taxon>
        <taxon>Viridiplantae</taxon>
        <taxon>Streptophyta</taxon>
        <taxon>Embryophyta</taxon>
        <taxon>Tracheophyta</taxon>
        <taxon>Spermatophyta</taxon>
        <taxon>Magnoliopsida</taxon>
        <taxon>eudicotyledons</taxon>
        <taxon>Gunneridae</taxon>
        <taxon>Pentapetalae</taxon>
        <taxon>rosids</taxon>
        <taxon>fabids</taxon>
        <taxon>Fabales</taxon>
        <taxon>Fabaceae</taxon>
        <taxon>Papilionoideae</taxon>
        <taxon>50 kb inversion clade</taxon>
        <taxon>NPAAA clade</taxon>
        <taxon>Hologalegina</taxon>
        <taxon>IRL clade</taxon>
        <taxon>Trifolieae</taxon>
        <taxon>Medicago</taxon>
    </lineage>
</organism>
<evidence type="ECO:0000313" key="8">
    <source>
        <dbReference type="Proteomes" id="UP000002051"/>
    </source>
</evidence>
<evidence type="ECO:0000313" key="7">
    <source>
        <dbReference type="EnsemblPlants" id="KEH18981"/>
    </source>
</evidence>
<dbReference type="InterPro" id="IPR044974">
    <property type="entry name" value="Disease_R_plants"/>
</dbReference>
<dbReference type="SMART" id="SM00382">
    <property type="entry name" value="AAA"/>
    <property type="match status" value="1"/>
</dbReference>
<dbReference type="EMBL" id="CM001224">
    <property type="protein sequence ID" value="KEH18981.1"/>
    <property type="molecule type" value="Genomic_DNA"/>
</dbReference>
<dbReference type="Gene3D" id="3.40.50.10140">
    <property type="entry name" value="Toll/interleukin-1 receptor homology (TIR) domain"/>
    <property type="match status" value="1"/>
</dbReference>
<dbReference type="InterPro" id="IPR058546">
    <property type="entry name" value="RPS4B/Roq1-like_LRR"/>
</dbReference>
<dbReference type="SUPFAM" id="SSF52058">
    <property type="entry name" value="L domain-like"/>
    <property type="match status" value="1"/>
</dbReference>
<dbReference type="Proteomes" id="UP000002051">
    <property type="component" value="Chromosome 8"/>
</dbReference>
<evidence type="ECO:0000313" key="6">
    <source>
        <dbReference type="EMBL" id="KEH18981.1"/>
    </source>
</evidence>
<name>A0A072TP67_MEDTR</name>
<keyword evidence="8" id="KW-1185">Reference proteome</keyword>
<dbReference type="InterPro" id="IPR003593">
    <property type="entry name" value="AAA+_ATPase"/>
</dbReference>
<dbReference type="GO" id="GO:0043531">
    <property type="term" value="F:ADP binding"/>
    <property type="evidence" value="ECO:0007669"/>
    <property type="project" value="InterPro"/>
</dbReference>
<dbReference type="Pfam" id="PF01582">
    <property type="entry name" value="TIR"/>
    <property type="match status" value="1"/>
</dbReference>
<dbReference type="InterPro" id="IPR000157">
    <property type="entry name" value="TIR_dom"/>
</dbReference>
<dbReference type="SUPFAM" id="SSF46785">
    <property type="entry name" value="Winged helix' DNA-binding domain"/>
    <property type="match status" value="1"/>
</dbReference>
<dbReference type="Gene3D" id="1.10.8.430">
    <property type="entry name" value="Helical domain of apoptotic protease-activating factors"/>
    <property type="match status" value="1"/>
</dbReference>
<keyword evidence="4" id="KW-0520">NAD</keyword>
<dbReference type="SUPFAM" id="SSF52540">
    <property type="entry name" value="P-loop containing nucleoside triphosphate hydrolases"/>
    <property type="match status" value="1"/>
</dbReference>
<evidence type="ECO:0000256" key="2">
    <source>
        <dbReference type="ARBA" id="ARBA00022737"/>
    </source>
</evidence>
<dbReference type="InterPro" id="IPR032675">
    <property type="entry name" value="LRR_dom_sf"/>
</dbReference>
<dbReference type="InterPro" id="IPR036390">
    <property type="entry name" value="WH_DNA-bd_sf"/>
</dbReference>
<dbReference type="InterPro" id="IPR042197">
    <property type="entry name" value="Apaf_helical"/>
</dbReference>
<dbReference type="EnsemblPlants" id="KEH18981">
    <property type="protein sequence ID" value="KEH18981"/>
    <property type="gene ID" value="MTR_8g032830"/>
</dbReference>
<dbReference type="FunFam" id="3.40.50.10140:FF:000007">
    <property type="entry name" value="Disease resistance protein (TIR-NBS-LRR class)"/>
    <property type="match status" value="1"/>
</dbReference>
<proteinExistence type="predicted"/>
<dbReference type="InterPro" id="IPR035897">
    <property type="entry name" value="Toll_tir_struct_dom_sf"/>
</dbReference>